<evidence type="ECO:0000313" key="3">
    <source>
        <dbReference type="EMBL" id="CAL4807664.1"/>
    </source>
</evidence>
<gene>
    <name evidence="1" type="ORF">C1SCF055_LOCUS44773</name>
</gene>
<reference evidence="2" key="2">
    <citation type="submission" date="2024-04" db="EMBL/GenBank/DDBJ databases">
        <authorList>
            <person name="Chen Y."/>
            <person name="Shah S."/>
            <person name="Dougan E. K."/>
            <person name="Thang M."/>
            <person name="Chan C."/>
        </authorList>
    </citation>
    <scope>NUCLEOTIDE SEQUENCE [LARGE SCALE GENOMIC DNA]</scope>
</reference>
<dbReference type="InterPro" id="IPR044705">
    <property type="entry name" value="CCB4"/>
</dbReference>
<keyword evidence="4" id="KW-1185">Reference proteome</keyword>
<dbReference type="PANTHER" id="PTHR34943">
    <property type="match status" value="1"/>
</dbReference>
<evidence type="ECO:0000313" key="2">
    <source>
        <dbReference type="EMBL" id="CAL1173727.1"/>
    </source>
</evidence>
<dbReference type="PANTHER" id="PTHR34943:SF2">
    <property type="entry name" value="PROTEIN COFACTOR ASSEMBLY OF COMPLEX C SUBUNIT B CCB4, CHLOROPLASTIC"/>
    <property type="match status" value="1"/>
</dbReference>
<name>A0A9P1GSR1_9DINO</name>
<dbReference type="OrthoDB" id="439612at2759"/>
<dbReference type="Proteomes" id="UP001152797">
    <property type="component" value="Unassembled WGS sequence"/>
</dbReference>
<evidence type="ECO:0000313" key="4">
    <source>
        <dbReference type="Proteomes" id="UP001152797"/>
    </source>
</evidence>
<evidence type="ECO:0000313" key="1">
    <source>
        <dbReference type="EMBL" id="CAI4020352.1"/>
    </source>
</evidence>
<dbReference type="InterPro" id="IPR021325">
    <property type="entry name" value="CCB2/CCB4"/>
</dbReference>
<organism evidence="1">
    <name type="scientific">Cladocopium goreaui</name>
    <dbReference type="NCBI Taxonomy" id="2562237"/>
    <lineage>
        <taxon>Eukaryota</taxon>
        <taxon>Sar</taxon>
        <taxon>Alveolata</taxon>
        <taxon>Dinophyceae</taxon>
        <taxon>Suessiales</taxon>
        <taxon>Symbiodiniaceae</taxon>
        <taxon>Cladocopium</taxon>
    </lineage>
</organism>
<accession>A0A9P1GSR1</accession>
<reference evidence="1" key="1">
    <citation type="submission" date="2022-10" db="EMBL/GenBank/DDBJ databases">
        <authorList>
            <person name="Chen Y."/>
            <person name="Dougan E. K."/>
            <person name="Chan C."/>
            <person name="Rhodes N."/>
            <person name="Thang M."/>
        </authorList>
    </citation>
    <scope>NUCLEOTIDE SEQUENCE</scope>
</reference>
<dbReference type="Pfam" id="PF11152">
    <property type="entry name" value="CCB2_CCB4"/>
    <property type="match status" value="2"/>
</dbReference>
<proteinExistence type="predicted"/>
<dbReference type="GO" id="GO:0009507">
    <property type="term" value="C:chloroplast"/>
    <property type="evidence" value="ECO:0007669"/>
    <property type="project" value="TreeGrafter"/>
</dbReference>
<dbReference type="EMBL" id="CAMXCT010006805">
    <property type="protein sequence ID" value="CAI4020352.1"/>
    <property type="molecule type" value="Genomic_DNA"/>
</dbReference>
<dbReference type="AlphaFoldDB" id="A0A9P1GSR1"/>
<dbReference type="GO" id="GO:0010190">
    <property type="term" value="P:cytochrome b6f complex assembly"/>
    <property type="evidence" value="ECO:0007669"/>
    <property type="project" value="TreeGrafter"/>
</dbReference>
<dbReference type="EMBL" id="CAMXCT020006805">
    <property type="protein sequence ID" value="CAL1173727.1"/>
    <property type="molecule type" value="Genomic_DNA"/>
</dbReference>
<protein>
    <submittedName>
        <fullName evidence="3">Adenosine 3'-phospho 5'-phosphosulfate transporter 1</fullName>
    </submittedName>
</protein>
<comment type="caution">
    <text evidence="1">The sequence shown here is derived from an EMBL/GenBank/DDBJ whole genome shotgun (WGS) entry which is preliminary data.</text>
</comment>
<sequence>MLPSRSMEKAPCIVHAPQVHAARVPAVRSVHAEGSGFSAPSKTSRFVLATALAVQTRSLQRKRLALSARGGDFAIIRFRIPGLDDLTMLPRVITGVCLTLLIYNRATTTGDVDNFRQVSEVLALTFSALAWSIPWVGGRLEEAARRQVSAKPSSRQPGSIQTLAIKSDLASDVQVDISWISSVLLRLTNADGLVIWHDGKTICSRGILKRLQGFASGAEFVLRGLDQVWQPDTAAVDGYCATKRGLVSFPSQLLPERVLPADTEAAVVKPLPGGGHLILWSGRPRAFDKEADRQWVANAAAKLGLLLNEAGDEPFEATEEMCFEDDLPVPLEENEDSSIRDPFARFDTQIRITPTIFGMIGLGVLILNRQSLVFSEASRYGVDPAQTRADLCAGVLSVTLLLQGLVWISETPKSPDIEDTSEWEDAKNVLWVDKSITQRTSEELLWAWSAFSRATRASSMAIFWKGKCVMQGGLFQPGMRPVQRDFCQEVITMGKGRYLAQLNNYPAKEEFLDFLPVKTQGLLLTPLRPARNAPAAGLMVLGLDAMRGFGKVDQAWASAVGEKLAVSLQED</sequence>
<dbReference type="EMBL" id="CAMXCT030006805">
    <property type="protein sequence ID" value="CAL4807664.1"/>
    <property type="molecule type" value="Genomic_DNA"/>
</dbReference>